<dbReference type="PRINTS" id="PR00118">
    <property type="entry name" value="BLACTAMASEA"/>
</dbReference>
<dbReference type="Proteomes" id="UP000771749">
    <property type="component" value="Unassembled WGS sequence"/>
</dbReference>
<dbReference type="InterPro" id="IPR045155">
    <property type="entry name" value="Beta-lactam_cat"/>
</dbReference>
<dbReference type="GO" id="GO:0008800">
    <property type="term" value="F:beta-lactamase activity"/>
    <property type="evidence" value="ECO:0007669"/>
    <property type="project" value="UniProtKB-EC"/>
</dbReference>
<dbReference type="AlphaFoldDB" id="A0A940DMP6"/>
<dbReference type="Pfam" id="PF13354">
    <property type="entry name" value="Beta-lactamase2"/>
    <property type="match status" value="1"/>
</dbReference>
<dbReference type="InterPro" id="IPR000871">
    <property type="entry name" value="Beta-lactam_class-A"/>
</dbReference>
<dbReference type="GO" id="GO:0030655">
    <property type="term" value="P:beta-lactam antibiotic catabolic process"/>
    <property type="evidence" value="ECO:0007669"/>
    <property type="project" value="InterPro"/>
</dbReference>
<evidence type="ECO:0000313" key="6">
    <source>
        <dbReference type="EMBL" id="MBO8453649.1"/>
    </source>
</evidence>
<keyword evidence="4" id="KW-0812">Transmembrane</keyword>
<reference evidence="6" key="1">
    <citation type="submission" date="2020-10" db="EMBL/GenBank/DDBJ databases">
        <authorList>
            <person name="Gilroy R."/>
        </authorList>
    </citation>
    <scope>NUCLEOTIDE SEQUENCE</scope>
    <source>
        <strain evidence="6">F1-3629</strain>
    </source>
</reference>
<comment type="catalytic activity">
    <reaction evidence="1">
        <text>a beta-lactam + H2O = a substituted beta-amino acid</text>
        <dbReference type="Rhea" id="RHEA:20401"/>
        <dbReference type="ChEBI" id="CHEBI:15377"/>
        <dbReference type="ChEBI" id="CHEBI:35627"/>
        <dbReference type="ChEBI" id="CHEBI:140347"/>
        <dbReference type="EC" id="3.5.2.6"/>
    </reaction>
</comment>
<evidence type="ECO:0000256" key="4">
    <source>
        <dbReference type="SAM" id="Phobius"/>
    </source>
</evidence>
<evidence type="ECO:0000256" key="1">
    <source>
        <dbReference type="ARBA" id="ARBA00001526"/>
    </source>
</evidence>
<reference evidence="6" key="2">
    <citation type="journal article" date="2021" name="PeerJ">
        <title>Extensive microbial diversity within the chicken gut microbiome revealed by metagenomics and culture.</title>
        <authorList>
            <person name="Gilroy R."/>
            <person name="Ravi A."/>
            <person name="Getino M."/>
            <person name="Pursley I."/>
            <person name="Horton D.L."/>
            <person name="Alikhan N.F."/>
            <person name="Baker D."/>
            <person name="Gharbi K."/>
            <person name="Hall N."/>
            <person name="Watson M."/>
            <person name="Adriaenssens E.M."/>
            <person name="Foster-Nyarko E."/>
            <person name="Jarju S."/>
            <person name="Secka A."/>
            <person name="Antonio M."/>
            <person name="Oren A."/>
            <person name="Chaudhuri R.R."/>
            <person name="La Ragione R."/>
            <person name="Hildebrand F."/>
            <person name="Pallen M.J."/>
        </authorList>
    </citation>
    <scope>NUCLEOTIDE SEQUENCE</scope>
    <source>
        <strain evidence="6">F1-3629</strain>
    </source>
</reference>
<keyword evidence="4" id="KW-1133">Transmembrane helix</keyword>
<dbReference type="GO" id="GO:0046677">
    <property type="term" value="P:response to antibiotic"/>
    <property type="evidence" value="ECO:0007669"/>
    <property type="project" value="InterPro"/>
</dbReference>
<evidence type="ECO:0000313" key="7">
    <source>
        <dbReference type="Proteomes" id="UP000771749"/>
    </source>
</evidence>
<name>A0A940DMP6_9BACT</name>
<evidence type="ECO:0000259" key="5">
    <source>
        <dbReference type="Pfam" id="PF13354"/>
    </source>
</evidence>
<protein>
    <recommendedName>
        <fullName evidence="3">beta-lactamase</fullName>
        <ecNumber evidence="3">3.5.2.6</ecNumber>
    </recommendedName>
</protein>
<feature type="domain" description="Beta-lactamase class A catalytic" evidence="5">
    <location>
        <begin position="110"/>
        <end position="315"/>
    </location>
</feature>
<proteinExistence type="inferred from homology"/>
<evidence type="ECO:0000256" key="2">
    <source>
        <dbReference type="ARBA" id="ARBA00009009"/>
    </source>
</evidence>
<dbReference type="EMBL" id="JADIMJ010000044">
    <property type="protein sequence ID" value="MBO8453649.1"/>
    <property type="molecule type" value="Genomic_DNA"/>
</dbReference>
<keyword evidence="4" id="KW-0472">Membrane</keyword>
<organism evidence="6 7">
    <name type="scientific">Candidatus Cryptobacteroides gallistercoris</name>
    <dbReference type="NCBI Taxonomy" id="2840765"/>
    <lineage>
        <taxon>Bacteria</taxon>
        <taxon>Pseudomonadati</taxon>
        <taxon>Bacteroidota</taxon>
        <taxon>Bacteroidia</taxon>
        <taxon>Bacteroidales</taxon>
        <taxon>Candidatus Cryptobacteroides</taxon>
    </lineage>
</organism>
<evidence type="ECO:0000256" key="3">
    <source>
        <dbReference type="ARBA" id="ARBA00012865"/>
    </source>
</evidence>
<dbReference type="InterPro" id="IPR012338">
    <property type="entry name" value="Beta-lactam/transpept-like"/>
</dbReference>
<comment type="similarity">
    <text evidence="2">Belongs to the class-A beta-lactamase family.</text>
</comment>
<dbReference type="Gene3D" id="3.40.710.10">
    <property type="entry name" value="DD-peptidase/beta-lactamase superfamily"/>
    <property type="match status" value="1"/>
</dbReference>
<comment type="caution">
    <text evidence="6">The sequence shown here is derived from an EMBL/GenBank/DDBJ whole genome shotgun (WGS) entry which is preliminary data.</text>
</comment>
<keyword evidence="6" id="KW-0378">Hydrolase</keyword>
<dbReference type="EC" id="3.5.2.6" evidence="3"/>
<dbReference type="PANTHER" id="PTHR35333">
    <property type="entry name" value="BETA-LACTAMASE"/>
    <property type="match status" value="1"/>
</dbReference>
<feature type="transmembrane region" description="Helical" evidence="4">
    <location>
        <begin position="7"/>
        <end position="27"/>
    </location>
</feature>
<dbReference type="PANTHER" id="PTHR35333:SF3">
    <property type="entry name" value="BETA-LACTAMASE-TYPE TRANSPEPTIDASE FOLD CONTAINING PROTEIN"/>
    <property type="match status" value="1"/>
</dbReference>
<sequence>MNRKTIALIVLNLAAAAAVGLIVGLFYKYVLSDEETSAPQEENAVYIESVRSQESGPEPLRDSIASVIAGEDAVVGVAAVFSDGDTLVLVDSSGYTGDLHASMKAVSGLDDAFPMMSVMKFHQALAVCGWLRENGLSLDAEVKVTPDMLAEDTWSPMRDEHPLGGSFSWRELLTYTLAFSDNNACDILFSLTGGPEYTDGVVRFLSSGDFRIECTEADMHAAPSACLRNWTTPLSAVLLLEKFHIAGYYDSIWTVMSGCRTGMSRIPARISGKTSEIIHKTGTGDRTPDGRQTAINDIGIVVLPDGSHFSLAVFVFDAACSPERCEEIIAGIAGAVYARAEGAI</sequence>
<accession>A0A940DMP6</accession>
<dbReference type="SUPFAM" id="SSF56601">
    <property type="entry name" value="beta-lactamase/transpeptidase-like"/>
    <property type="match status" value="1"/>
</dbReference>
<gene>
    <name evidence="6" type="ORF">IAC07_02850</name>
</gene>